<dbReference type="EMBL" id="JAWDJR010000003">
    <property type="protein sequence ID" value="KAK9978463.1"/>
    <property type="molecule type" value="Genomic_DNA"/>
</dbReference>
<reference evidence="1 2" key="1">
    <citation type="submission" date="2024-05" db="EMBL/GenBank/DDBJ databases">
        <title>A high-quality chromosomal-level genome assembly of Topmouth culter (Culter alburnus).</title>
        <authorList>
            <person name="Zhao H."/>
        </authorList>
    </citation>
    <scope>NUCLEOTIDE SEQUENCE [LARGE SCALE GENOMIC DNA]</scope>
    <source>
        <strain evidence="1">CATC2023</strain>
        <tissue evidence="1">Muscle</tissue>
    </source>
</reference>
<keyword evidence="2" id="KW-1185">Reference proteome</keyword>
<dbReference type="AlphaFoldDB" id="A0AAW2AZF3"/>
<evidence type="ECO:0000313" key="1">
    <source>
        <dbReference type="EMBL" id="KAK9978463.1"/>
    </source>
</evidence>
<protein>
    <submittedName>
        <fullName evidence="1">Uncharacterized protein</fullName>
    </submittedName>
</protein>
<evidence type="ECO:0000313" key="2">
    <source>
        <dbReference type="Proteomes" id="UP001479290"/>
    </source>
</evidence>
<organism evidence="1 2">
    <name type="scientific">Culter alburnus</name>
    <name type="common">Topmouth culter</name>
    <dbReference type="NCBI Taxonomy" id="194366"/>
    <lineage>
        <taxon>Eukaryota</taxon>
        <taxon>Metazoa</taxon>
        <taxon>Chordata</taxon>
        <taxon>Craniata</taxon>
        <taxon>Vertebrata</taxon>
        <taxon>Euteleostomi</taxon>
        <taxon>Actinopterygii</taxon>
        <taxon>Neopterygii</taxon>
        <taxon>Teleostei</taxon>
        <taxon>Ostariophysi</taxon>
        <taxon>Cypriniformes</taxon>
        <taxon>Xenocyprididae</taxon>
        <taxon>Xenocypridinae</taxon>
        <taxon>Culter</taxon>
    </lineage>
</organism>
<accession>A0AAW2AZF3</accession>
<gene>
    <name evidence="1" type="ORF">ABG768_020214</name>
</gene>
<sequence>MALDRQADPGFRWQLCYDFSARSWLMATEPFLVNEDPSRGPGIPECFVVSDSYR</sequence>
<name>A0AAW2AZF3_CULAL</name>
<dbReference type="Proteomes" id="UP001479290">
    <property type="component" value="Unassembled WGS sequence"/>
</dbReference>
<proteinExistence type="predicted"/>
<feature type="non-terminal residue" evidence="1">
    <location>
        <position position="54"/>
    </location>
</feature>
<comment type="caution">
    <text evidence="1">The sequence shown here is derived from an EMBL/GenBank/DDBJ whole genome shotgun (WGS) entry which is preliminary data.</text>
</comment>